<evidence type="ECO:0000313" key="2">
    <source>
        <dbReference type="Proteomes" id="UP001150581"/>
    </source>
</evidence>
<name>A0ACC1IPE6_9FUNG</name>
<organism evidence="1 2">
    <name type="scientific">Kickxella alabastrina</name>
    <dbReference type="NCBI Taxonomy" id="61397"/>
    <lineage>
        <taxon>Eukaryota</taxon>
        <taxon>Fungi</taxon>
        <taxon>Fungi incertae sedis</taxon>
        <taxon>Zoopagomycota</taxon>
        <taxon>Kickxellomycotina</taxon>
        <taxon>Kickxellomycetes</taxon>
        <taxon>Kickxellales</taxon>
        <taxon>Kickxellaceae</taxon>
        <taxon>Kickxella</taxon>
    </lineage>
</organism>
<reference evidence="1" key="1">
    <citation type="submission" date="2022-07" db="EMBL/GenBank/DDBJ databases">
        <title>Phylogenomic reconstructions and comparative analyses of Kickxellomycotina fungi.</title>
        <authorList>
            <person name="Reynolds N.K."/>
            <person name="Stajich J.E."/>
            <person name="Barry K."/>
            <person name="Grigoriev I.V."/>
            <person name="Crous P."/>
            <person name="Smith M.E."/>
        </authorList>
    </citation>
    <scope>NUCLEOTIDE SEQUENCE</scope>
    <source>
        <strain evidence="1">Benny 63K</strain>
    </source>
</reference>
<keyword evidence="2" id="KW-1185">Reference proteome</keyword>
<dbReference type="EMBL" id="JANBPG010000246">
    <property type="protein sequence ID" value="KAJ1898345.1"/>
    <property type="molecule type" value="Genomic_DNA"/>
</dbReference>
<sequence length="596" mass="61801">MLEGLADMDGGRVPGVPVGVNERIPAPGAGAAPDSGAAADSGADAGAAPGAGAEAEANVSSDAGSGTNGVTGTTGQSLIPTEMQFRMFLLPGAIDRALENFERTYNAASATVADPAAGAVEEEEGVTTAFPPADMQTESRSGDDDNEMADENAESSWLPLPSSPSSETTAPSTMAPAVDSAADAADYAEYLEQIGLQQTNVPAEDAATTATAESVAAVRQSRADRLHRLRQLAEAMRDERREIVIPVVVLGLRLSEELQRTIFSAVQEAASGAESNDADADADAGAGAGAGRADRPLADEQRRADGPLADEQRRADGPLADEQRRADGPLADEQRRDGFQSVLRSLGRRLGGVIPGAFESLVSSRNAASNSNADIIADVPDTPDASTTPGVPNIVDAATLPPAAAGTDAAMDMQPGLSVFITIHHMQLGNPLLLPMLTYSLFPELARDDQSSASNLSNVDGGHLSNNYDLLSELSSILGQVRSHTVSQDMVDKVLKRYIYKGLTEGGVPLACPVGEEEDKTAAVELVSAERCPVCMDAYVVGDLLRVLDCRHALHTSCGDSWFTLGANKCPICRAEAVHIKKLASPSSSAAAPPVV</sequence>
<dbReference type="Proteomes" id="UP001150581">
    <property type="component" value="Unassembled WGS sequence"/>
</dbReference>
<comment type="caution">
    <text evidence="1">The sequence shown here is derived from an EMBL/GenBank/DDBJ whole genome shotgun (WGS) entry which is preliminary data.</text>
</comment>
<gene>
    <name evidence="1" type="ORF">LPJ66_002816</name>
</gene>
<accession>A0ACC1IPE6</accession>
<proteinExistence type="predicted"/>
<evidence type="ECO:0000313" key="1">
    <source>
        <dbReference type="EMBL" id="KAJ1898345.1"/>
    </source>
</evidence>
<protein>
    <submittedName>
        <fullName evidence="1">Uncharacterized protein</fullName>
    </submittedName>
</protein>